<dbReference type="InterPro" id="IPR014189">
    <property type="entry name" value="Quinone_OxRdtase_PIG3"/>
</dbReference>
<gene>
    <name evidence="4" type="ORF">AYR66_05430</name>
</gene>
<dbReference type="NCBIfam" id="TIGR02824">
    <property type="entry name" value="quinone_pig3"/>
    <property type="match status" value="1"/>
</dbReference>
<comment type="caution">
    <text evidence="4">The sequence shown here is derived from an EMBL/GenBank/DDBJ whole genome shotgun (WGS) entry which is preliminary data.</text>
</comment>
<proteinExistence type="predicted"/>
<dbReference type="Pfam" id="PF00107">
    <property type="entry name" value="ADH_zinc_N"/>
    <property type="match status" value="1"/>
</dbReference>
<evidence type="ECO:0000256" key="1">
    <source>
        <dbReference type="ARBA" id="ARBA00022857"/>
    </source>
</evidence>
<dbReference type="SUPFAM" id="SSF50129">
    <property type="entry name" value="GroES-like"/>
    <property type="match status" value="1"/>
</dbReference>
<dbReference type="SUPFAM" id="SSF51735">
    <property type="entry name" value="NAD(P)-binding Rossmann-fold domains"/>
    <property type="match status" value="1"/>
</dbReference>
<evidence type="ECO:0000259" key="3">
    <source>
        <dbReference type="SMART" id="SM00829"/>
    </source>
</evidence>
<dbReference type="InterPro" id="IPR036291">
    <property type="entry name" value="NAD(P)-bd_dom_sf"/>
</dbReference>
<dbReference type="PANTHER" id="PTHR48106">
    <property type="entry name" value="QUINONE OXIDOREDUCTASE PIG3-RELATED"/>
    <property type="match status" value="1"/>
</dbReference>
<keyword evidence="5" id="KW-1185">Reference proteome</keyword>
<dbReference type="RefSeq" id="WP_337366613.1">
    <property type="nucleotide sequence ID" value="NZ_LSTO01000001.1"/>
</dbReference>
<dbReference type="AlphaFoldDB" id="A0A254TEP0"/>
<dbReference type="InterPro" id="IPR020843">
    <property type="entry name" value="ER"/>
</dbReference>
<dbReference type="InterPro" id="IPR013149">
    <property type="entry name" value="ADH-like_C"/>
</dbReference>
<evidence type="ECO:0000313" key="4">
    <source>
        <dbReference type="EMBL" id="OWW19013.1"/>
    </source>
</evidence>
<feature type="domain" description="Enoyl reductase (ER)" evidence="3">
    <location>
        <begin position="11"/>
        <end position="321"/>
    </location>
</feature>
<dbReference type="Gene3D" id="3.90.180.10">
    <property type="entry name" value="Medium-chain alcohol dehydrogenases, catalytic domain"/>
    <property type="match status" value="1"/>
</dbReference>
<name>A0A254TEP0_9BURK</name>
<dbReference type="GO" id="GO:0070402">
    <property type="term" value="F:NADPH binding"/>
    <property type="evidence" value="ECO:0007669"/>
    <property type="project" value="TreeGrafter"/>
</dbReference>
<reference evidence="4 5" key="1">
    <citation type="submission" date="2016-02" db="EMBL/GenBank/DDBJ databases">
        <authorList>
            <person name="Wen L."/>
            <person name="He K."/>
            <person name="Yang H."/>
        </authorList>
    </citation>
    <scope>NUCLEOTIDE SEQUENCE [LARGE SCALE GENOMIC DNA]</scope>
    <source>
        <strain evidence="4 5">TSA40</strain>
    </source>
</reference>
<protein>
    <submittedName>
        <fullName evidence="4">NAD(P)H-quinone oxidoreductase</fullName>
    </submittedName>
</protein>
<dbReference type="CDD" id="cd05276">
    <property type="entry name" value="p53_inducible_oxidoreductase"/>
    <property type="match status" value="1"/>
</dbReference>
<dbReference type="PANTHER" id="PTHR48106:SF8">
    <property type="entry name" value="OS02G0805600 PROTEIN"/>
    <property type="match status" value="1"/>
</dbReference>
<dbReference type="Pfam" id="PF08240">
    <property type="entry name" value="ADH_N"/>
    <property type="match status" value="1"/>
</dbReference>
<dbReference type="GO" id="GO:0016651">
    <property type="term" value="F:oxidoreductase activity, acting on NAD(P)H"/>
    <property type="evidence" value="ECO:0007669"/>
    <property type="project" value="TreeGrafter"/>
</dbReference>
<keyword evidence="1" id="KW-0521">NADP</keyword>
<evidence type="ECO:0000256" key="2">
    <source>
        <dbReference type="ARBA" id="ARBA00023002"/>
    </source>
</evidence>
<keyword evidence="2" id="KW-0560">Oxidoreductase</keyword>
<dbReference type="Gene3D" id="3.40.50.720">
    <property type="entry name" value="NAD(P)-binding Rossmann-like Domain"/>
    <property type="match status" value="1"/>
</dbReference>
<accession>A0A254TEP0</accession>
<dbReference type="InterPro" id="IPR013154">
    <property type="entry name" value="ADH-like_N"/>
</dbReference>
<sequence length="323" mass="34727">MMKYIDHTIDGTLRLAERPVPVPGPHEVLIRVAYAGVNRPDVLQRQGRYNPPPDACPYLGLEVSGTIEKVGEAVTRWRPGDKVCALTHGGGYAEFCVNHESHCLPVPQGLSLEQAAALPETYATVWANLFVNGAVREGRSILVHGGSSGIGITAIQLARAFGARVFTTVGTPEKAAFCTQLGVEAAINYRTDDFGKVIAERTDGKGVDVILDMVGGGYVERNLAALALEGTLVQISFLEGSRMDIDLAPIMLKRLTVTGSTLRARSVENKAALLAGLEKQVWPLLAAGKCLPRVDRVLALEEAAEAHRLMEEGKLIGKVVMRI</sequence>
<evidence type="ECO:0000313" key="5">
    <source>
        <dbReference type="Proteomes" id="UP000197535"/>
    </source>
</evidence>
<dbReference type="Proteomes" id="UP000197535">
    <property type="component" value="Unassembled WGS sequence"/>
</dbReference>
<dbReference type="SMART" id="SM00829">
    <property type="entry name" value="PKS_ER"/>
    <property type="match status" value="1"/>
</dbReference>
<dbReference type="EMBL" id="LSTO01000001">
    <property type="protein sequence ID" value="OWW19013.1"/>
    <property type="molecule type" value="Genomic_DNA"/>
</dbReference>
<organism evidence="4 5">
    <name type="scientific">Noviherbaspirillum denitrificans</name>
    <dbReference type="NCBI Taxonomy" id="1968433"/>
    <lineage>
        <taxon>Bacteria</taxon>
        <taxon>Pseudomonadati</taxon>
        <taxon>Pseudomonadota</taxon>
        <taxon>Betaproteobacteria</taxon>
        <taxon>Burkholderiales</taxon>
        <taxon>Oxalobacteraceae</taxon>
        <taxon>Noviherbaspirillum</taxon>
    </lineage>
</organism>
<dbReference type="InterPro" id="IPR011032">
    <property type="entry name" value="GroES-like_sf"/>
</dbReference>